<name>A0A830B8H3_9LAMI</name>
<dbReference type="InterPro" id="IPR005174">
    <property type="entry name" value="KIB1-4_b-propeller"/>
</dbReference>
<accession>A0A830B8H3</accession>
<protein>
    <submittedName>
        <fullName evidence="2">Putative F-box protein at5g55150</fullName>
    </submittedName>
</protein>
<organism evidence="2 3">
    <name type="scientific">Phtheirospermum japonicum</name>
    <dbReference type="NCBI Taxonomy" id="374723"/>
    <lineage>
        <taxon>Eukaryota</taxon>
        <taxon>Viridiplantae</taxon>
        <taxon>Streptophyta</taxon>
        <taxon>Embryophyta</taxon>
        <taxon>Tracheophyta</taxon>
        <taxon>Spermatophyta</taxon>
        <taxon>Magnoliopsida</taxon>
        <taxon>eudicotyledons</taxon>
        <taxon>Gunneridae</taxon>
        <taxon>Pentapetalae</taxon>
        <taxon>asterids</taxon>
        <taxon>lamiids</taxon>
        <taxon>Lamiales</taxon>
        <taxon>Orobanchaceae</taxon>
        <taxon>Orobanchaceae incertae sedis</taxon>
        <taxon>Phtheirospermum</taxon>
    </lineage>
</organism>
<dbReference type="AlphaFoldDB" id="A0A830B8H3"/>
<comment type="caution">
    <text evidence="2">The sequence shown here is derived from an EMBL/GenBank/DDBJ whole genome shotgun (WGS) entry which is preliminary data.</text>
</comment>
<dbReference type="OrthoDB" id="904034at2759"/>
<evidence type="ECO:0000259" key="1">
    <source>
        <dbReference type="Pfam" id="PF03478"/>
    </source>
</evidence>
<evidence type="ECO:0000313" key="3">
    <source>
        <dbReference type="Proteomes" id="UP000653305"/>
    </source>
</evidence>
<dbReference type="Pfam" id="PF03478">
    <property type="entry name" value="Beta-prop_KIB1-4"/>
    <property type="match status" value="1"/>
</dbReference>
<gene>
    <name evidence="2" type="ORF">PHJA_000482100</name>
</gene>
<dbReference type="PANTHER" id="PTHR44259">
    <property type="entry name" value="OS07G0183000 PROTEIN-RELATED"/>
    <property type="match status" value="1"/>
</dbReference>
<dbReference type="InterPro" id="IPR050942">
    <property type="entry name" value="F-box_BR-signaling"/>
</dbReference>
<keyword evidence="3" id="KW-1185">Reference proteome</keyword>
<proteinExistence type="predicted"/>
<dbReference type="Proteomes" id="UP000653305">
    <property type="component" value="Unassembled WGS sequence"/>
</dbReference>
<dbReference type="EMBL" id="BMAC01000063">
    <property type="protein sequence ID" value="GFP83387.1"/>
    <property type="molecule type" value="Genomic_DNA"/>
</dbReference>
<sequence>MSSRNLKTHHLNWLDLPIELWAAIAKKHATSIHDYLTFRGVCNSWRSIATFENFDSATPRVPWLMYASSDEKKEGKKKADKNNAKKFTNLFDLSTNKAHKLINFSPTDRKRYLSCGGWILCVSEGNGEVCLAHPVWRAKIELPGLDTFPGDGGGDRFIRKMVLSGSPKSKVDDFVVMVIWGKLSKRLGFSRPGDKSWTVIDGGGSFSDIIYHNGKLYAVDSDKTVVECDILGPNPTHLRKVFSLPNSAAGVDALVASRAARAAAPPPLVADVIAGDGVDADRLLLFLEQMCYLVESCGKFLIVIRHTMYRKTIWFEVFEFDLNDGSHKEITQFDQWNKAMFLGFNSSVCVELSEWNVVKPNCIYFTDDHSSKGAKHLDMGVFSLSSMLVTTRGLLDRSSDGAFLTPPTWVMPSF</sequence>
<feature type="domain" description="KIB1-4 beta-propeller" evidence="1">
    <location>
        <begin position="90"/>
        <end position="383"/>
    </location>
</feature>
<evidence type="ECO:0000313" key="2">
    <source>
        <dbReference type="EMBL" id="GFP83387.1"/>
    </source>
</evidence>
<reference evidence="2" key="1">
    <citation type="submission" date="2020-07" db="EMBL/GenBank/DDBJ databases">
        <title>Ethylene signaling mediates host invasion by parasitic plants.</title>
        <authorList>
            <person name="Yoshida S."/>
        </authorList>
    </citation>
    <scope>NUCLEOTIDE SEQUENCE</scope>
    <source>
        <strain evidence="2">Okayama</strain>
    </source>
</reference>
<dbReference type="PANTHER" id="PTHR44259:SF108">
    <property type="entry name" value="F-BOX PROTEIN SKIP23-LIKE"/>
    <property type="match status" value="1"/>
</dbReference>